<dbReference type="PROSITE" id="PS51257">
    <property type="entry name" value="PROKAR_LIPOPROTEIN"/>
    <property type="match status" value="1"/>
</dbReference>
<dbReference type="AlphaFoldDB" id="A0A8J4EPF9"/>
<dbReference type="GO" id="GO:0016787">
    <property type="term" value="F:hydrolase activity"/>
    <property type="evidence" value="ECO:0007669"/>
    <property type="project" value="InterPro"/>
</dbReference>
<evidence type="ECO:0000313" key="4">
    <source>
        <dbReference type="Proteomes" id="UP000614996"/>
    </source>
</evidence>
<dbReference type="Gene3D" id="3.40.50.1820">
    <property type="entry name" value="alpha/beta hydrolase"/>
    <property type="match status" value="1"/>
</dbReference>
<feature type="domain" description="Dienelactone hydrolase" evidence="2">
    <location>
        <begin position="107"/>
        <end position="197"/>
    </location>
</feature>
<dbReference type="Pfam" id="PF01738">
    <property type="entry name" value="DLH"/>
    <property type="match status" value="1"/>
</dbReference>
<reference evidence="4" key="1">
    <citation type="journal article" date="2021" name="Int. J. Syst. Evol. Microbiol.">
        <title>Actinocatenispora comari sp. nov., an endophytic actinomycete isolated from aerial parts of Comarum salesowianum.</title>
        <authorList>
            <person name="Oyunbileg N."/>
            <person name="Iizaka Y."/>
            <person name="Hamada M."/>
            <person name="Davaapurev B.O."/>
            <person name="Fukumoto A."/>
            <person name="Tsetseg B."/>
            <person name="Kato F."/>
            <person name="Tamura T."/>
            <person name="Batkhuu J."/>
            <person name="Anzai Y."/>
        </authorList>
    </citation>
    <scope>NUCLEOTIDE SEQUENCE [LARGE SCALE GENOMIC DNA]</scope>
    <source>
        <strain evidence="4">NUM-2625</strain>
    </source>
</reference>
<proteinExistence type="predicted"/>
<name>A0A8J4EPF9_9ACTN</name>
<sequence>MRRFTGILLVAVAVLAGCGTAAGSRGASRSPRAVPSPTVSCPEAGGRRISFGADHATGPLYGSGSSGVVLVNQSDRDWCGWFPLPKAIAGKGRMYLGFDTAKAGTVADIGNAVAELRRRGAKHVVVVGASAGARDSLVAATKITPRVDAVIALSPERRDYVMAAVPKLRVPTLIASARQDSWVPAADAKAIAAAVPARYRHQVLTDGSRHGIDMATYDAPKPVLRTISSFLDRYAPGG</sequence>
<dbReference type="InterPro" id="IPR002925">
    <property type="entry name" value="Dienelactn_hydro"/>
</dbReference>
<keyword evidence="1" id="KW-0732">Signal</keyword>
<evidence type="ECO:0000313" key="3">
    <source>
        <dbReference type="EMBL" id="GIL30773.1"/>
    </source>
</evidence>
<accession>A0A8J4EPF9</accession>
<gene>
    <name evidence="3" type="ORF">NUM_60270</name>
</gene>
<dbReference type="Proteomes" id="UP000614996">
    <property type="component" value="Unassembled WGS sequence"/>
</dbReference>
<dbReference type="InterPro" id="IPR029058">
    <property type="entry name" value="AB_hydrolase_fold"/>
</dbReference>
<keyword evidence="4" id="KW-1185">Reference proteome</keyword>
<dbReference type="RefSeq" id="WP_207128370.1">
    <property type="nucleotide sequence ID" value="NZ_BOPO01000127.1"/>
</dbReference>
<feature type="signal peptide" evidence="1">
    <location>
        <begin position="1"/>
        <end position="21"/>
    </location>
</feature>
<dbReference type="SUPFAM" id="SSF53474">
    <property type="entry name" value="alpha/beta-Hydrolases"/>
    <property type="match status" value="1"/>
</dbReference>
<organism evidence="3 4">
    <name type="scientific">Actinocatenispora comari</name>
    <dbReference type="NCBI Taxonomy" id="2807577"/>
    <lineage>
        <taxon>Bacteria</taxon>
        <taxon>Bacillati</taxon>
        <taxon>Actinomycetota</taxon>
        <taxon>Actinomycetes</taxon>
        <taxon>Micromonosporales</taxon>
        <taxon>Micromonosporaceae</taxon>
        <taxon>Actinocatenispora</taxon>
    </lineage>
</organism>
<evidence type="ECO:0000256" key="1">
    <source>
        <dbReference type="SAM" id="SignalP"/>
    </source>
</evidence>
<dbReference type="EMBL" id="BOPO01000127">
    <property type="protein sequence ID" value="GIL30773.1"/>
    <property type="molecule type" value="Genomic_DNA"/>
</dbReference>
<evidence type="ECO:0000259" key="2">
    <source>
        <dbReference type="Pfam" id="PF01738"/>
    </source>
</evidence>
<comment type="caution">
    <text evidence="3">The sequence shown here is derived from an EMBL/GenBank/DDBJ whole genome shotgun (WGS) entry which is preliminary data.</text>
</comment>
<protein>
    <recommendedName>
        <fullName evidence="2">Dienelactone hydrolase domain-containing protein</fullName>
    </recommendedName>
</protein>
<feature type="chain" id="PRO_5038843746" description="Dienelactone hydrolase domain-containing protein" evidence="1">
    <location>
        <begin position="22"/>
        <end position="238"/>
    </location>
</feature>